<comment type="caution">
    <text evidence="1">The sequence shown here is derived from an EMBL/GenBank/DDBJ whole genome shotgun (WGS) entry which is preliminary data.</text>
</comment>
<evidence type="ECO:0000313" key="2">
    <source>
        <dbReference type="Proteomes" id="UP000688137"/>
    </source>
</evidence>
<reference evidence="1" key="1">
    <citation type="submission" date="2021-01" db="EMBL/GenBank/DDBJ databases">
        <authorList>
            <consortium name="Genoscope - CEA"/>
            <person name="William W."/>
        </authorList>
    </citation>
    <scope>NUCLEOTIDE SEQUENCE</scope>
</reference>
<keyword evidence="2" id="KW-1185">Reference proteome</keyword>
<gene>
    <name evidence="1" type="ORF">PPRIM_AZ9-3.1.T0170408</name>
</gene>
<dbReference type="AlphaFoldDB" id="A0A8S1KBW0"/>
<evidence type="ECO:0000313" key="1">
    <source>
        <dbReference type="EMBL" id="CAD8051135.1"/>
    </source>
</evidence>
<accession>A0A8S1KBW0</accession>
<proteinExistence type="predicted"/>
<organism evidence="1 2">
    <name type="scientific">Paramecium primaurelia</name>
    <dbReference type="NCBI Taxonomy" id="5886"/>
    <lineage>
        <taxon>Eukaryota</taxon>
        <taxon>Sar</taxon>
        <taxon>Alveolata</taxon>
        <taxon>Ciliophora</taxon>
        <taxon>Intramacronucleata</taxon>
        <taxon>Oligohymenophorea</taxon>
        <taxon>Peniculida</taxon>
        <taxon>Parameciidae</taxon>
        <taxon>Paramecium</taxon>
    </lineage>
</organism>
<dbReference type="EMBL" id="CAJJDM010000012">
    <property type="protein sequence ID" value="CAD8051135.1"/>
    <property type="molecule type" value="Genomic_DNA"/>
</dbReference>
<sequence length="88" mass="10559">MIYEIQRNKQIKFKKHSFNNEKEDSPNVYSRGKYAVGLYQIDQRQDFIRKQVEAIQQAEGLSLDFLFYEWTDQHMITISILINVEQCP</sequence>
<name>A0A8S1KBW0_PARPR</name>
<dbReference type="Proteomes" id="UP000688137">
    <property type="component" value="Unassembled WGS sequence"/>
</dbReference>
<protein>
    <submittedName>
        <fullName evidence="1">Uncharacterized protein</fullName>
    </submittedName>
</protein>